<comment type="caution">
    <text evidence="2">The sequence shown here is derived from an EMBL/GenBank/DDBJ whole genome shotgun (WGS) entry which is preliminary data.</text>
</comment>
<dbReference type="GO" id="GO:0019867">
    <property type="term" value="C:outer membrane"/>
    <property type="evidence" value="ECO:0007669"/>
    <property type="project" value="InterPro"/>
</dbReference>
<dbReference type="InterPro" id="IPR010827">
    <property type="entry name" value="BamA/TamA_POTRA"/>
</dbReference>
<dbReference type="Gene3D" id="3.10.20.310">
    <property type="entry name" value="membrane protein fhac"/>
    <property type="match status" value="1"/>
</dbReference>
<feature type="domain" description="POTRA" evidence="1">
    <location>
        <begin position="2"/>
        <end position="75"/>
    </location>
</feature>
<evidence type="ECO:0000259" key="1">
    <source>
        <dbReference type="Pfam" id="PF07244"/>
    </source>
</evidence>
<gene>
    <name evidence="2" type="ORF">ENX07_00105</name>
</gene>
<organism evidence="2">
    <name type="scientific">candidate division WOR-3 bacterium</name>
    <dbReference type="NCBI Taxonomy" id="2052148"/>
    <lineage>
        <taxon>Bacteria</taxon>
        <taxon>Bacteria division WOR-3</taxon>
    </lineage>
</organism>
<proteinExistence type="predicted"/>
<dbReference type="Pfam" id="PF07244">
    <property type="entry name" value="POTRA"/>
    <property type="match status" value="1"/>
</dbReference>
<reference evidence="2" key="1">
    <citation type="journal article" date="2020" name="mSystems">
        <title>Genome- and Community-Level Interaction Insights into Carbon Utilization and Element Cycling Functions of Hydrothermarchaeota in Hydrothermal Sediment.</title>
        <authorList>
            <person name="Zhou Z."/>
            <person name="Liu Y."/>
            <person name="Xu W."/>
            <person name="Pan J."/>
            <person name="Luo Z.H."/>
            <person name="Li M."/>
        </authorList>
    </citation>
    <scope>NUCLEOTIDE SEQUENCE [LARGE SCALE GENOMIC DNA]</scope>
    <source>
        <strain evidence="2">SpSt-906</strain>
    </source>
</reference>
<evidence type="ECO:0000313" key="2">
    <source>
        <dbReference type="EMBL" id="HGE98476.1"/>
    </source>
</evidence>
<dbReference type="Gene3D" id="2.40.160.50">
    <property type="entry name" value="membrane protein fhac: a member of the omp85/tpsb transporter family"/>
    <property type="match status" value="1"/>
</dbReference>
<dbReference type="AlphaFoldDB" id="A0A7C3YRS8"/>
<name>A0A7C3YRS8_UNCW3</name>
<protein>
    <recommendedName>
        <fullName evidence="1">POTRA domain-containing protein</fullName>
    </recommendedName>
</protein>
<sequence length="511" mass="60428">MIERIQWQGNRMMKKVDTLSLLTKKGEELSDSLLDLDKRRILRFYAESGFFGTEVNIKKEIKGEKAKITFLIREGRRIKYKWRGLPSNLPVRISPVVTSEADLEANRNRLLEYYANEGKPFTRISFTNLFPQADTIFYDILISEGELVWIETLAFSGNLTKEPVLKKILSFSPTFLFSEKRIKERLKRLTRERDNPVEFTGMEIIPHRKGYLLYLKLKERVRQELGILLTYLPKEKEVAGYLSLTLPNLFYLRRKLQLQWEKEANFSSYLFTYTEPFFLFTRRATVSFAHKSYDTLHTRTEIKTAFEFLTLREFLTLTFHFGWERTRERGEKEVRFSHLGQELAWETREGIFPRKGQYLSIYSYFGDRRSNTLRGIKGGLKVEGDIRFDLRNLVPNLSFLAEGIFADTLLEKEKTYLGGRKRVRGFREEELPSSFILLFREDLKFPLGNGFFFPFFDWGGRRRERDYEWVSSFGFGLELLVRNSYFELVYAVPNFSSFLSGRIHLLTKFGF</sequence>
<dbReference type="EMBL" id="DTMQ01000001">
    <property type="protein sequence ID" value="HGE98476.1"/>
    <property type="molecule type" value="Genomic_DNA"/>
</dbReference>
<accession>A0A7C3YRS8</accession>